<evidence type="ECO:0000313" key="2">
    <source>
        <dbReference type="Proteomes" id="UP000180098"/>
    </source>
</evidence>
<organism evidence="1 2">
    <name type="scientific">Anaerobacillus arseniciselenatis</name>
    <dbReference type="NCBI Taxonomy" id="85682"/>
    <lineage>
        <taxon>Bacteria</taxon>
        <taxon>Bacillati</taxon>
        <taxon>Bacillota</taxon>
        <taxon>Bacilli</taxon>
        <taxon>Bacillales</taxon>
        <taxon>Bacillaceae</taxon>
        <taxon>Anaerobacillus</taxon>
    </lineage>
</organism>
<comment type="caution">
    <text evidence="1">The sequence shown here is derived from an EMBL/GenBank/DDBJ whole genome shotgun (WGS) entry which is preliminary data.</text>
</comment>
<dbReference type="Proteomes" id="UP000180098">
    <property type="component" value="Unassembled WGS sequence"/>
</dbReference>
<dbReference type="RefSeq" id="WP_071314099.1">
    <property type="nucleotide sequence ID" value="NZ_MLQQ01000040.1"/>
</dbReference>
<dbReference type="Pfam" id="PF10702">
    <property type="entry name" value="DUF2507"/>
    <property type="match status" value="1"/>
</dbReference>
<sequence>MIFTKKEQLKSNEITEGEIPIFGYKLLKEDLLPDLLGKEHNSILYWAGKSLARKYPAPSFDDIILFFKKAGWGELLIVKEKRSEVIFELTSNLFNDKKELSTPLEAGFLAQQVESIKGGITETNEMPKNGKIKKIIYHVKWDLHDKVDNEQ</sequence>
<dbReference type="SUPFAM" id="SSF111126">
    <property type="entry name" value="Ligand-binding domain in the NO signalling and Golgi transport"/>
    <property type="match status" value="1"/>
</dbReference>
<dbReference type="InterPro" id="IPR024096">
    <property type="entry name" value="NO_sig/Golgi_transp_ligand-bd"/>
</dbReference>
<dbReference type="OrthoDB" id="2965348at2"/>
<dbReference type="InterPro" id="IPR019642">
    <property type="entry name" value="DUF2507"/>
</dbReference>
<proteinExistence type="predicted"/>
<reference evidence="1 2" key="1">
    <citation type="submission" date="2016-10" db="EMBL/GenBank/DDBJ databases">
        <title>Draft genome sequences of four alkaliphilic bacteria belonging to the Anaerobacillus genus.</title>
        <authorList>
            <person name="Bassil N.M."/>
            <person name="Lloyd J.R."/>
        </authorList>
    </citation>
    <scope>NUCLEOTIDE SEQUENCE [LARGE SCALE GENOMIC DNA]</scope>
    <source>
        <strain evidence="1 2">DSM 15340</strain>
    </source>
</reference>
<dbReference type="Gene3D" id="3.30.1380.20">
    <property type="entry name" value="Trafficking protein particle complex subunit 3"/>
    <property type="match status" value="1"/>
</dbReference>
<evidence type="ECO:0000313" key="1">
    <source>
        <dbReference type="EMBL" id="OIJ10335.1"/>
    </source>
</evidence>
<gene>
    <name evidence="1" type="ORF">BKP35_14670</name>
</gene>
<keyword evidence="2" id="KW-1185">Reference proteome</keyword>
<name>A0A1S2LFQ6_9BACI</name>
<accession>A0A1S2LFQ6</accession>
<dbReference type="EMBL" id="MLQQ01000040">
    <property type="protein sequence ID" value="OIJ10335.1"/>
    <property type="molecule type" value="Genomic_DNA"/>
</dbReference>
<evidence type="ECO:0008006" key="3">
    <source>
        <dbReference type="Google" id="ProtNLM"/>
    </source>
</evidence>
<dbReference type="AlphaFoldDB" id="A0A1S2LFQ6"/>
<protein>
    <recommendedName>
        <fullName evidence="3">DUF2507 domain-containing protein</fullName>
    </recommendedName>
</protein>